<feature type="non-terminal residue" evidence="1">
    <location>
        <position position="1"/>
    </location>
</feature>
<sequence>DSDSSPLLHKLTGKHWADITSPGHRLHIKFTSDKNKTRKGFYISWEFEMPSPIETVEQYAPKLRFDSKSGTNYDCFPSSASDYYSIRSSNNSKIICNTDYSTVTSGSVPTYWRAMECGEDLHIAYWFFTAYQDKCMLGKSPHNSDWEHIIVKVKKYKTS</sequence>
<name>A0AAV2QH70_MEGNR</name>
<evidence type="ECO:0000313" key="2">
    <source>
        <dbReference type="Proteomes" id="UP001497623"/>
    </source>
</evidence>
<dbReference type="Gene3D" id="2.60.120.290">
    <property type="entry name" value="Spermadhesin, CUB domain"/>
    <property type="match status" value="1"/>
</dbReference>
<keyword evidence="2" id="KW-1185">Reference proteome</keyword>
<comment type="caution">
    <text evidence="1">The sequence shown here is derived from an EMBL/GenBank/DDBJ whole genome shotgun (WGS) entry which is preliminary data.</text>
</comment>
<evidence type="ECO:0000313" key="1">
    <source>
        <dbReference type="EMBL" id="CAL4085320.1"/>
    </source>
</evidence>
<feature type="non-terminal residue" evidence="1">
    <location>
        <position position="159"/>
    </location>
</feature>
<evidence type="ECO:0008006" key="3">
    <source>
        <dbReference type="Google" id="ProtNLM"/>
    </source>
</evidence>
<organism evidence="1 2">
    <name type="scientific">Meganyctiphanes norvegica</name>
    <name type="common">Northern krill</name>
    <name type="synonym">Thysanopoda norvegica</name>
    <dbReference type="NCBI Taxonomy" id="48144"/>
    <lineage>
        <taxon>Eukaryota</taxon>
        <taxon>Metazoa</taxon>
        <taxon>Ecdysozoa</taxon>
        <taxon>Arthropoda</taxon>
        <taxon>Crustacea</taxon>
        <taxon>Multicrustacea</taxon>
        <taxon>Malacostraca</taxon>
        <taxon>Eumalacostraca</taxon>
        <taxon>Eucarida</taxon>
        <taxon>Euphausiacea</taxon>
        <taxon>Euphausiidae</taxon>
        <taxon>Meganyctiphanes</taxon>
    </lineage>
</organism>
<protein>
    <recommendedName>
        <fullName evidence="3">CUB domain-containing protein</fullName>
    </recommendedName>
</protein>
<dbReference type="AlphaFoldDB" id="A0AAV2QH70"/>
<gene>
    <name evidence="1" type="ORF">MNOR_LOCUS12647</name>
</gene>
<dbReference type="EMBL" id="CAXKWB010006978">
    <property type="protein sequence ID" value="CAL4085320.1"/>
    <property type="molecule type" value="Genomic_DNA"/>
</dbReference>
<proteinExistence type="predicted"/>
<dbReference type="SUPFAM" id="SSF49854">
    <property type="entry name" value="Spermadhesin, CUB domain"/>
    <property type="match status" value="1"/>
</dbReference>
<dbReference type="InterPro" id="IPR035914">
    <property type="entry name" value="Sperma_CUB_dom_sf"/>
</dbReference>
<dbReference type="Proteomes" id="UP001497623">
    <property type="component" value="Unassembled WGS sequence"/>
</dbReference>
<reference evidence="1 2" key="1">
    <citation type="submission" date="2024-05" db="EMBL/GenBank/DDBJ databases">
        <authorList>
            <person name="Wallberg A."/>
        </authorList>
    </citation>
    <scope>NUCLEOTIDE SEQUENCE [LARGE SCALE GENOMIC DNA]</scope>
</reference>
<accession>A0AAV2QH70</accession>